<name>A0A0C3GYA0_OIDMZ</name>
<feature type="compositionally biased region" description="Polar residues" evidence="1">
    <location>
        <begin position="77"/>
        <end position="108"/>
    </location>
</feature>
<keyword evidence="3" id="KW-1185">Reference proteome</keyword>
<proteinExistence type="predicted"/>
<accession>A0A0C3GYA0</accession>
<organism evidence="2 3">
    <name type="scientific">Oidiodendron maius (strain Zn)</name>
    <dbReference type="NCBI Taxonomy" id="913774"/>
    <lineage>
        <taxon>Eukaryota</taxon>
        <taxon>Fungi</taxon>
        <taxon>Dikarya</taxon>
        <taxon>Ascomycota</taxon>
        <taxon>Pezizomycotina</taxon>
        <taxon>Leotiomycetes</taxon>
        <taxon>Leotiomycetes incertae sedis</taxon>
        <taxon>Myxotrichaceae</taxon>
        <taxon>Oidiodendron</taxon>
    </lineage>
</organism>
<evidence type="ECO:0000313" key="2">
    <source>
        <dbReference type="EMBL" id="KIM96144.1"/>
    </source>
</evidence>
<reference evidence="2 3" key="1">
    <citation type="submission" date="2014-04" db="EMBL/GenBank/DDBJ databases">
        <authorList>
            <consortium name="DOE Joint Genome Institute"/>
            <person name="Kuo A."/>
            <person name="Martino E."/>
            <person name="Perotto S."/>
            <person name="Kohler A."/>
            <person name="Nagy L.G."/>
            <person name="Floudas D."/>
            <person name="Copeland A."/>
            <person name="Barry K.W."/>
            <person name="Cichocki N."/>
            <person name="Veneault-Fourrey C."/>
            <person name="LaButti K."/>
            <person name="Lindquist E.A."/>
            <person name="Lipzen A."/>
            <person name="Lundell T."/>
            <person name="Morin E."/>
            <person name="Murat C."/>
            <person name="Sun H."/>
            <person name="Tunlid A."/>
            <person name="Henrissat B."/>
            <person name="Grigoriev I.V."/>
            <person name="Hibbett D.S."/>
            <person name="Martin F."/>
            <person name="Nordberg H.P."/>
            <person name="Cantor M.N."/>
            <person name="Hua S.X."/>
        </authorList>
    </citation>
    <scope>NUCLEOTIDE SEQUENCE [LARGE SCALE GENOMIC DNA]</scope>
    <source>
        <strain evidence="2 3">Zn</strain>
    </source>
</reference>
<dbReference type="HOGENOM" id="CLU_839624_0_0_1"/>
<evidence type="ECO:0000256" key="1">
    <source>
        <dbReference type="SAM" id="MobiDB-lite"/>
    </source>
</evidence>
<protein>
    <submittedName>
        <fullName evidence="2">Uncharacterized protein</fullName>
    </submittedName>
</protein>
<feature type="region of interest" description="Disordered" evidence="1">
    <location>
        <begin position="300"/>
        <end position="331"/>
    </location>
</feature>
<reference evidence="3" key="2">
    <citation type="submission" date="2015-01" db="EMBL/GenBank/DDBJ databases">
        <title>Evolutionary Origins and Diversification of the Mycorrhizal Mutualists.</title>
        <authorList>
            <consortium name="DOE Joint Genome Institute"/>
            <consortium name="Mycorrhizal Genomics Consortium"/>
            <person name="Kohler A."/>
            <person name="Kuo A."/>
            <person name="Nagy L.G."/>
            <person name="Floudas D."/>
            <person name="Copeland A."/>
            <person name="Barry K.W."/>
            <person name="Cichocki N."/>
            <person name="Veneault-Fourrey C."/>
            <person name="LaButti K."/>
            <person name="Lindquist E.A."/>
            <person name="Lipzen A."/>
            <person name="Lundell T."/>
            <person name="Morin E."/>
            <person name="Murat C."/>
            <person name="Riley R."/>
            <person name="Ohm R."/>
            <person name="Sun H."/>
            <person name="Tunlid A."/>
            <person name="Henrissat B."/>
            <person name="Grigoriev I.V."/>
            <person name="Hibbett D.S."/>
            <person name="Martin F."/>
        </authorList>
    </citation>
    <scope>NUCLEOTIDE SEQUENCE [LARGE SCALE GENOMIC DNA]</scope>
    <source>
        <strain evidence="3">Zn</strain>
    </source>
</reference>
<gene>
    <name evidence="2" type="ORF">OIDMADRAFT_183559</name>
</gene>
<dbReference type="EMBL" id="KN832885">
    <property type="protein sequence ID" value="KIM96144.1"/>
    <property type="molecule type" value="Genomic_DNA"/>
</dbReference>
<evidence type="ECO:0000313" key="3">
    <source>
        <dbReference type="Proteomes" id="UP000054321"/>
    </source>
</evidence>
<dbReference type="OrthoDB" id="3591669at2759"/>
<sequence>MDNRVIDGVVRLVEGGNKLPTSPSWLALRDEIAGSQIFSIEKLEQSKEYIIEKFYQFRIERLQQDMAQLLGRPTPPKDSTNPSQDMASSQGSNKDSGFNGSCKLSESGNEGGFEPTVIETINVSSPFAPVSNLPAADVSSQEERFTFMSVGLNGTWEGAALEYCREDESFISPHWVQRHNLELTDGQILLTWKFDSDDKTHYTRFILLENLKSDFILGVKCCDESFNRDNRVPRSPGASHSFRDLSALPLENTKTQVWVTHNQPNIEFLSDVLYRLEKKYRADTLDPNYSYLSPQHGGVIEEDCQSRSNTSSVPNRGHRPGQKSSSSRSHK</sequence>
<dbReference type="Proteomes" id="UP000054321">
    <property type="component" value="Unassembled WGS sequence"/>
</dbReference>
<feature type="compositionally biased region" description="Polar residues" evidence="1">
    <location>
        <begin position="322"/>
        <end position="331"/>
    </location>
</feature>
<dbReference type="InParanoid" id="A0A0C3GYA0"/>
<dbReference type="AlphaFoldDB" id="A0A0C3GYA0"/>
<feature type="region of interest" description="Disordered" evidence="1">
    <location>
        <begin position="70"/>
        <end position="111"/>
    </location>
</feature>